<proteinExistence type="predicted"/>
<sequence length="113" mass="12492">HKVAIGEEVATSTGVHNRKSLIPNNTILAASDHNFTKLSLTPSVILLCKIPASISESFYHGMVYTSYICSSVSSKDGPETEIFQICRNSETIIRYVFKSLNSEIQNKSEIHFG</sequence>
<reference evidence="1 2" key="1">
    <citation type="submission" date="2015-10" db="EMBL/GenBank/DDBJ databases">
        <title>Genome analyses suggest a sexual origin of heterokaryosis in a supposedly ancient asexual fungus.</title>
        <authorList>
            <person name="Ropars J."/>
            <person name="Sedzielewska K."/>
            <person name="Noel J."/>
            <person name="Charron P."/>
            <person name="Farinelli L."/>
            <person name="Marton T."/>
            <person name="Kruger M."/>
            <person name="Pelin A."/>
            <person name="Brachmann A."/>
            <person name="Corradi N."/>
        </authorList>
    </citation>
    <scope>NUCLEOTIDE SEQUENCE [LARGE SCALE GENOMIC DNA]</scope>
    <source>
        <strain evidence="1 2">A4</strain>
    </source>
</reference>
<name>A0A2I1HLZ3_9GLOM</name>
<dbReference type="EMBL" id="LLXI01003835">
    <property type="protein sequence ID" value="PKY59902.1"/>
    <property type="molecule type" value="Genomic_DNA"/>
</dbReference>
<dbReference type="AlphaFoldDB" id="A0A2I1HLZ3"/>
<organism evidence="1 2">
    <name type="scientific">Rhizophagus irregularis</name>
    <dbReference type="NCBI Taxonomy" id="588596"/>
    <lineage>
        <taxon>Eukaryota</taxon>
        <taxon>Fungi</taxon>
        <taxon>Fungi incertae sedis</taxon>
        <taxon>Mucoromycota</taxon>
        <taxon>Glomeromycotina</taxon>
        <taxon>Glomeromycetes</taxon>
        <taxon>Glomerales</taxon>
        <taxon>Glomeraceae</taxon>
        <taxon>Rhizophagus</taxon>
    </lineage>
</organism>
<protein>
    <submittedName>
        <fullName evidence="1">Uncharacterized protein</fullName>
    </submittedName>
</protein>
<keyword evidence="2" id="KW-1185">Reference proteome</keyword>
<feature type="non-terminal residue" evidence="1">
    <location>
        <position position="1"/>
    </location>
</feature>
<evidence type="ECO:0000313" key="1">
    <source>
        <dbReference type="EMBL" id="PKY59902.1"/>
    </source>
</evidence>
<dbReference type="VEuPathDB" id="FungiDB:RhiirA1_455297"/>
<accession>A0A2I1HLZ3</accession>
<dbReference type="Proteomes" id="UP000234323">
    <property type="component" value="Unassembled WGS sequence"/>
</dbReference>
<gene>
    <name evidence="1" type="ORF">RhiirA4_483036</name>
</gene>
<evidence type="ECO:0000313" key="2">
    <source>
        <dbReference type="Proteomes" id="UP000234323"/>
    </source>
</evidence>
<comment type="caution">
    <text evidence="1">The sequence shown here is derived from an EMBL/GenBank/DDBJ whole genome shotgun (WGS) entry which is preliminary data.</text>
</comment>